<evidence type="ECO:0008006" key="5">
    <source>
        <dbReference type="Google" id="ProtNLM"/>
    </source>
</evidence>
<sequence>MVTDQGDWISTFLTTYFVCLPDEIVIEILNNVTFDHLVNFFMHFPDYNIQQLTRENYSNEVHFVNRPTVTKSYGRSGYKHRFLEFHGKEAIFRFMDEFPDLVPKRIILFNEFGNFEPIRDIMETYPDRIGQVKEMKISLEKCEITIADFQCLTSFPNLTKLNFLRMDLNLIRSVLVNNSEFAQHPKLDEITFWQHGIYDWSNVWFPRTLKSLDLSWNNMIDISTLSIPGTVRRVCLNYSNLDSFKVLKTKIPDTLTELGLVGNQFETLALNQLPTELRFLDLSSNKISSVVGSNWPKELTELRISGNKLDNEALEYINDIIGWPQSITNLDISLNQFTLLENLSKLPKSLQVLDISKNSLIWNDPQLINFHFPDHLTKLNLSDCEIDSVRYFRFPSSLEKLILKSNEEDIGSW</sequence>
<dbReference type="HOGENOM" id="CLU_029128_0_0_1"/>
<dbReference type="EMBL" id="GL996504">
    <property type="protein sequence ID" value="EGW30699.1"/>
    <property type="molecule type" value="Genomic_DNA"/>
</dbReference>
<evidence type="ECO:0000313" key="4">
    <source>
        <dbReference type="Proteomes" id="UP000000709"/>
    </source>
</evidence>
<dbReference type="InterPro" id="IPR050333">
    <property type="entry name" value="SLRP"/>
</dbReference>
<dbReference type="InterPro" id="IPR032675">
    <property type="entry name" value="LRR_dom_sf"/>
</dbReference>
<dbReference type="Proteomes" id="UP000000709">
    <property type="component" value="Unassembled WGS sequence"/>
</dbReference>
<keyword evidence="2" id="KW-0677">Repeat</keyword>
<gene>
    <name evidence="3" type="ORF">SPAPADRAFT_51911</name>
</gene>
<keyword evidence="1" id="KW-0433">Leucine-rich repeat</keyword>
<dbReference type="Pfam" id="PF13516">
    <property type="entry name" value="LRR_6"/>
    <property type="match status" value="3"/>
</dbReference>
<dbReference type="AlphaFoldDB" id="G3ASL3"/>
<dbReference type="OrthoDB" id="4073735at2759"/>
<protein>
    <recommendedName>
        <fullName evidence="5">F-box domain-containing protein</fullName>
    </recommendedName>
</protein>
<dbReference type="SUPFAM" id="SSF52047">
    <property type="entry name" value="RNI-like"/>
    <property type="match status" value="1"/>
</dbReference>
<dbReference type="PANTHER" id="PTHR45712:SF22">
    <property type="entry name" value="INSULIN-LIKE GROWTH FACTOR-BINDING PROTEIN COMPLEX ACID LABILE SUBUNIT"/>
    <property type="match status" value="1"/>
</dbReference>
<reference evidence="3 4" key="1">
    <citation type="journal article" date="2011" name="Proc. Natl. Acad. Sci. U.S.A.">
        <title>Comparative genomics of xylose-fermenting fungi for enhanced biofuel production.</title>
        <authorList>
            <person name="Wohlbach D.J."/>
            <person name="Kuo A."/>
            <person name="Sato T.K."/>
            <person name="Potts K.M."/>
            <person name="Salamov A.A."/>
            <person name="LaButti K.M."/>
            <person name="Sun H."/>
            <person name="Clum A."/>
            <person name="Pangilinan J.L."/>
            <person name="Lindquist E.A."/>
            <person name="Lucas S."/>
            <person name="Lapidus A."/>
            <person name="Jin M."/>
            <person name="Gunawan C."/>
            <person name="Balan V."/>
            <person name="Dale B.E."/>
            <person name="Jeffries T.W."/>
            <person name="Zinkel R."/>
            <person name="Barry K.W."/>
            <person name="Grigoriev I.V."/>
            <person name="Gasch A.P."/>
        </authorList>
    </citation>
    <scope>NUCLEOTIDE SEQUENCE [LARGE SCALE GENOMIC DNA]</scope>
    <source>
        <strain evidence="4">NRRL Y-27907 / 11-Y1</strain>
    </source>
</reference>
<evidence type="ECO:0000256" key="2">
    <source>
        <dbReference type="ARBA" id="ARBA00022737"/>
    </source>
</evidence>
<dbReference type="Gene3D" id="3.80.10.10">
    <property type="entry name" value="Ribonuclease Inhibitor"/>
    <property type="match status" value="1"/>
</dbReference>
<dbReference type="InterPro" id="IPR001611">
    <property type="entry name" value="Leu-rich_rpt"/>
</dbReference>
<name>G3ASL3_SPAPN</name>
<dbReference type="PANTHER" id="PTHR45712">
    <property type="entry name" value="AGAP008170-PA"/>
    <property type="match status" value="1"/>
</dbReference>
<dbReference type="GeneID" id="18871609"/>
<evidence type="ECO:0000256" key="1">
    <source>
        <dbReference type="ARBA" id="ARBA00022614"/>
    </source>
</evidence>
<dbReference type="RefSeq" id="XP_007376732.1">
    <property type="nucleotide sequence ID" value="XM_007376670.1"/>
</dbReference>
<dbReference type="InParanoid" id="G3ASL3"/>
<accession>G3ASL3</accession>
<organism evidence="4">
    <name type="scientific">Spathaspora passalidarum (strain NRRL Y-27907 / 11-Y1)</name>
    <dbReference type="NCBI Taxonomy" id="619300"/>
    <lineage>
        <taxon>Eukaryota</taxon>
        <taxon>Fungi</taxon>
        <taxon>Dikarya</taxon>
        <taxon>Ascomycota</taxon>
        <taxon>Saccharomycotina</taxon>
        <taxon>Pichiomycetes</taxon>
        <taxon>Debaryomycetaceae</taxon>
        <taxon>Spathaspora</taxon>
    </lineage>
</organism>
<dbReference type="PROSITE" id="PS51450">
    <property type="entry name" value="LRR"/>
    <property type="match status" value="2"/>
</dbReference>
<proteinExistence type="predicted"/>
<keyword evidence="4" id="KW-1185">Reference proteome</keyword>
<dbReference type="eggNOG" id="KOG0619">
    <property type="taxonomic scope" value="Eukaryota"/>
</dbReference>
<dbReference type="KEGG" id="spaa:SPAPADRAFT_51911"/>
<evidence type="ECO:0000313" key="3">
    <source>
        <dbReference type="EMBL" id="EGW30699.1"/>
    </source>
</evidence>